<dbReference type="Proteomes" id="UP000050360">
    <property type="component" value="Unassembled WGS sequence"/>
</dbReference>
<name>A0A0P7ZGI6_9EURY</name>
<evidence type="ECO:0000313" key="2">
    <source>
        <dbReference type="Proteomes" id="UP000050360"/>
    </source>
</evidence>
<organism evidence="1 2">
    <name type="scientific">Candidatus Methanoperedens nitratireducens</name>
    <dbReference type="NCBI Taxonomy" id="1392998"/>
    <lineage>
        <taxon>Archaea</taxon>
        <taxon>Methanobacteriati</taxon>
        <taxon>Methanobacteriota</taxon>
        <taxon>Stenosarchaea group</taxon>
        <taxon>Methanomicrobia</taxon>
        <taxon>Methanosarcinales</taxon>
        <taxon>ANME-2 cluster</taxon>
        <taxon>Candidatus Methanoperedentaceae</taxon>
        <taxon>Candidatus Methanoperedens</taxon>
    </lineage>
</organism>
<evidence type="ECO:0000313" key="1">
    <source>
        <dbReference type="EMBL" id="KPQ42776.1"/>
    </source>
</evidence>
<proteinExistence type="predicted"/>
<accession>A0A0P7ZGI6</accession>
<dbReference type="AlphaFoldDB" id="A0A0P7ZGI6"/>
<reference evidence="1 2" key="1">
    <citation type="submission" date="2015-09" db="EMBL/GenBank/DDBJ databases">
        <title>A metagenomics-based metabolic model of nitrate-dependent anaerobic oxidation of methane by Methanoperedens-like archaea.</title>
        <authorList>
            <person name="Arshad A."/>
            <person name="Speth D.R."/>
            <person name="De Graaf R.M."/>
            <person name="Op Den Camp H.J."/>
            <person name="Jetten M.S."/>
            <person name="Welte C.U."/>
        </authorList>
    </citation>
    <scope>NUCLEOTIDE SEQUENCE [LARGE SCALE GENOMIC DNA]</scope>
</reference>
<protein>
    <submittedName>
        <fullName evidence="1">Uncharacterized protein</fullName>
    </submittedName>
</protein>
<dbReference type="EMBL" id="LKCM01000205">
    <property type="protein sequence ID" value="KPQ42776.1"/>
    <property type="molecule type" value="Genomic_DNA"/>
</dbReference>
<sequence length="326" mass="35931">MIFPASAADISLNRWILNVTVNEDGMVDELIQVEVANSGPSPLDGISFVVPASNIIVIYDFEHTFSSKGQVVEQQIVGNGIKLTVNFNTSIKTGETWNGRIGFRAENFARKVDGNYSIEIPIDMPQAIIAGKTADIGVSQDADIRSQVFLPKGIEVTSVTPKPFRILFQNSHMVPTWTPENLHMKDTIILKGSFSEILKKIADIDERSKTLSKQIKEAKTKGIDVTESEAYLKQAEDYNTNNANSALSSFWKKDDTSALEFIGYAENELNLAEKSFATSGKTEIKATVKATGETEENNETPGFDAVSLILMIISSFMILRIIRSKP</sequence>
<comment type="caution">
    <text evidence="1">The sequence shown here is derived from an EMBL/GenBank/DDBJ whole genome shotgun (WGS) entry which is preliminary data.</text>
</comment>
<gene>
    <name evidence="1" type="ORF">MPEBLZ_02671</name>
</gene>